<accession>A0A2S4KPU5</accession>
<evidence type="ECO:0000313" key="3">
    <source>
        <dbReference type="Proteomes" id="UP000237481"/>
    </source>
</evidence>
<dbReference type="SUPFAM" id="SSF51726">
    <property type="entry name" value="UROD/MetE-like"/>
    <property type="match status" value="1"/>
</dbReference>
<feature type="region of interest" description="Disordered" evidence="1">
    <location>
        <begin position="46"/>
        <end position="99"/>
    </location>
</feature>
<gene>
    <name evidence="2" type="ORF">TPAR_07599</name>
</gene>
<sequence length="99" mass="10566">MPQAPRDGGVDPDALSELYLKAHNDCIANRPEDLQVGLHVCRGNFSKSMHFSEGPREKTPSASSPRSTTTPSPRARQPAGNNVVLGVATTKDPALEDAE</sequence>
<dbReference type="Proteomes" id="UP000237481">
    <property type="component" value="Unassembled WGS sequence"/>
</dbReference>
<proteinExistence type="predicted"/>
<dbReference type="PANTHER" id="PTHR43844">
    <property type="entry name" value="METHIONINE SYNTHASE"/>
    <property type="match status" value="1"/>
</dbReference>
<feature type="compositionally biased region" description="Low complexity" evidence="1">
    <location>
        <begin position="60"/>
        <end position="79"/>
    </location>
</feature>
<dbReference type="STRING" id="94208.A0A2S4KPU5"/>
<comment type="caution">
    <text evidence="2">The sequence shown here is derived from an EMBL/GenBank/DDBJ whole genome shotgun (WGS) entry which is preliminary data.</text>
</comment>
<keyword evidence="3" id="KW-1185">Reference proteome</keyword>
<dbReference type="EMBL" id="PKSG01000892">
    <property type="protein sequence ID" value="POR32192.1"/>
    <property type="molecule type" value="Genomic_DNA"/>
</dbReference>
<evidence type="ECO:0000313" key="2">
    <source>
        <dbReference type="EMBL" id="POR32192.1"/>
    </source>
</evidence>
<reference evidence="2 3" key="1">
    <citation type="submission" date="2018-01" db="EMBL/GenBank/DDBJ databases">
        <title>Harnessing the power of phylogenomics to disentangle the directionality and signatures of interkingdom host jumping in the parasitic fungal genus Tolypocladium.</title>
        <authorList>
            <person name="Quandt C.A."/>
            <person name="Patterson W."/>
            <person name="Spatafora J.W."/>
        </authorList>
    </citation>
    <scope>NUCLEOTIDE SEQUENCE [LARGE SCALE GENOMIC DNA]</scope>
    <source>
        <strain evidence="2 3">NRBC 100945</strain>
    </source>
</reference>
<name>A0A2S4KPU5_9HYPO</name>
<dbReference type="Gene3D" id="3.20.20.210">
    <property type="match status" value="1"/>
</dbReference>
<dbReference type="OrthoDB" id="7772923at2759"/>
<protein>
    <submittedName>
        <fullName evidence="2">Uncharacterized protein YxjH</fullName>
    </submittedName>
</protein>
<dbReference type="PANTHER" id="PTHR43844:SF2">
    <property type="entry name" value="SYNTHASE, VITAMIN-B12 INDEPENDENT, PUTATIVE (AFU_ORTHOLOGUE AFUA_3G12060)-RELATED"/>
    <property type="match status" value="1"/>
</dbReference>
<evidence type="ECO:0000256" key="1">
    <source>
        <dbReference type="SAM" id="MobiDB-lite"/>
    </source>
</evidence>
<dbReference type="AlphaFoldDB" id="A0A2S4KPU5"/>
<dbReference type="InterPro" id="IPR038071">
    <property type="entry name" value="UROD/MetE-like_sf"/>
</dbReference>
<organism evidence="2 3">
    <name type="scientific">Tolypocladium paradoxum</name>
    <dbReference type="NCBI Taxonomy" id="94208"/>
    <lineage>
        <taxon>Eukaryota</taxon>
        <taxon>Fungi</taxon>
        <taxon>Dikarya</taxon>
        <taxon>Ascomycota</taxon>
        <taxon>Pezizomycotina</taxon>
        <taxon>Sordariomycetes</taxon>
        <taxon>Hypocreomycetidae</taxon>
        <taxon>Hypocreales</taxon>
        <taxon>Ophiocordycipitaceae</taxon>
        <taxon>Tolypocladium</taxon>
    </lineage>
</organism>